<evidence type="ECO:0000313" key="3">
    <source>
        <dbReference type="Proteomes" id="UP000242972"/>
    </source>
</evidence>
<comment type="caution">
    <text evidence="2">The sequence shown here is derived from an EMBL/GenBank/DDBJ whole genome shotgun (WGS) entry which is preliminary data.</text>
</comment>
<dbReference type="AlphaFoldDB" id="A0A2T2XFB6"/>
<feature type="transmembrane region" description="Helical" evidence="1">
    <location>
        <begin position="165"/>
        <end position="182"/>
    </location>
</feature>
<proteinExistence type="predicted"/>
<reference evidence="2 3" key="1">
    <citation type="journal article" date="2014" name="BMC Genomics">
        <title>Comparison of environmental and isolate Sulfobacillus genomes reveals diverse carbon, sulfur, nitrogen, and hydrogen metabolisms.</title>
        <authorList>
            <person name="Justice N.B."/>
            <person name="Norman A."/>
            <person name="Brown C.T."/>
            <person name="Singh A."/>
            <person name="Thomas B.C."/>
            <person name="Banfield J.F."/>
        </authorList>
    </citation>
    <scope>NUCLEOTIDE SEQUENCE [LARGE SCALE GENOMIC DNA]</scope>
    <source>
        <strain evidence="2">AMDSBA4</strain>
    </source>
</reference>
<keyword evidence="1" id="KW-1133">Transmembrane helix</keyword>
<name>A0A2T2XFB6_9FIRM</name>
<keyword evidence="1" id="KW-0472">Membrane</keyword>
<protein>
    <submittedName>
        <fullName evidence="2">Uncharacterized protein</fullName>
    </submittedName>
</protein>
<keyword evidence="1" id="KW-0812">Transmembrane</keyword>
<feature type="transmembrane region" description="Helical" evidence="1">
    <location>
        <begin position="136"/>
        <end position="158"/>
    </location>
</feature>
<evidence type="ECO:0000313" key="2">
    <source>
        <dbReference type="EMBL" id="PSR33146.1"/>
    </source>
</evidence>
<feature type="transmembrane region" description="Helical" evidence="1">
    <location>
        <begin position="94"/>
        <end position="124"/>
    </location>
</feature>
<dbReference type="EMBL" id="PXYW01000026">
    <property type="protein sequence ID" value="PSR33146.1"/>
    <property type="molecule type" value="Genomic_DNA"/>
</dbReference>
<gene>
    <name evidence="2" type="ORF">C7B46_11290</name>
</gene>
<feature type="transmembrane region" description="Helical" evidence="1">
    <location>
        <begin position="54"/>
        <end position="73"/>
    </location>
</feature>
<feature type="transmembrane region" description="Helical" evidence="1">
    <location>
        <begin position="202"/>
        <end position="226"/>
    </location>
</feature>
<dbReference type="Proteomes" id="UP000242972">
    <property type="component" value="Unassembled WGS sequence"/>
</dbReference>
<feature type="transmembrane region" description="Helical" evidence="1">
    <location>
        <begin position="21"/>
        <end position="42"/>
    </location>
</feature>
<sequence>MKVSQIRVIAVNTWKMTWRDPLGRLELALLSILTILSAIAAIGSPTAGDAQVQMYAISYASAPFALVLLIGHLGQKPEQEVAWWSRPVPRSTYIVGRALGFVAVGIGFVIVVGVLGWIAVTLIAGTDTWIGLGWTAWFIALTAPSLILVTGFFLWLRYRIGNPSWYYPLAIVIALIIAFWEYKISLFVGWLPHLPFWNPFPGFLSLGLALPPGLVASPGVSGWLWLNRLFYSVVGMQWILWAKHTPYTHYASSGKPKDFWLQALLGFSILVVGARQYQLSQRLAPTEWSTAVTTPMAVHESQATVVIEAKNGSLRAHWSAIVVNPGDKMVKFELNAGLRVTSVTVNGHPILFSQIPGLVRNSSNMIWHIHWPNIETPVHLKIGYTGHLLPQPSTLPYPPWELGSVYNTVAIGSGHLYIAGAGNWLPVPWSASSTRILLTVTGLASNDVVLTTFKARKQHWVAVSKTSYWVAAPLSPHDFHGFTVWTRPGRPRQTQEILAGLAPYEYAYQLLKEMRPQILRIELAPSPVITHVVSASNLILWSEVHPYTRPIDPITGTSAPETLANAMIAVLRWTEPNTSSRTLLLTALVALAPQPLQQHRLVRQIQQGYVPSLGSLTPHLRQQILSLWNTAPQQNPLSLRQWLQQEDP</sequence>
<accession>A0A2T2XFB6</accession>
<evidence type="ECO:0000256" key="1">
    <source>
        <dbReference type="SAM" id="Phobius"/>
    </source>
</evidence>
<organism evidence="2 3">
    <name type="scientific">Sulfobacillus benefaciens</name>
    <dbReference type="NCBI Taxonomy" id="453960"/>
    <lineage>
        <taxon>Bacteria</taxon>
        <taxon>Bacillati</taxon>
        <taxon>Bacillota</taxon>
        <taxon>Clostridia</taxon>
        <taxon>Eubacteriales</taxon>
        <taxon>Clostridiales Family XVII. Incertae Sedis</taxon>
        <taxon>Sulfobacillus</taxon>
    </lineage>
</organism>